<keyword evidence="2 5" id="KW-0456">Lyase</keyword>
<sequence length="247" mass="26390">MPPEDPWEQLRLATRARIGLGRAGDAMKVEDVLDFQFAHAMARDAVHAKLDIARLKTALPGAVCVHSEAEGREQYLRRPDLGRRLAPECFEQLPRGEYDAVLVIADGLSATAVMHNAVPMVEAVMERLSGFRIAPPVIATQARVALGDDIGEALGAKLCAVLIGERPGLTVSDSLGVYLTYNPKRGTLDSARNCISNIHTHGGLSYTTAADMLAWLMREALRRGLTGVGLKEASGLLGGETQAALAG</sequence>
<evidence type="ECO:0000256" key="1">
    <source>
        <dbReference type="ARBA" id="ARBA00022628"/>
    </source>
</evidence>
<comment type="similarity">
    <text evidence="5">Belongs to the EutC family.</text>
</comment>
<dbReference type="InterPro" id="IPR042255">
    <property type="entry name" value="EutC_N"/>
</dbReference>
<comment type="pathway">
    <text evidence="5">Amine and polyamine degradation; ethanolamine degradation.</text>
</comment>
<keyword evidence="1 5" id="KW-0846">Cobalamin</keyword>
<accession>A0A840VPD3</accession>
<dbReference type="EC" id="4.3.1.7" evidence="5"/>
<dbReference type="GO" id="GO:0008851">
    <property type="term" value="F:ethanolamine ammonia-lyase activity"/>
    <property type="evidence" value="ECO:0007669"/>
    <property type="project" value="UniProtKB-UniRule"/>
</dbReference>
<dbReference type="GO" id="GO:0031419">
    <property type="term" value="F:cobalamin binding"/>
    <property type="evidence" value="ECO:0007669"/>
    <property type="project" value="UniProtKB-UniRule"/>
</dbReference>
<dbReference type="AlphaFoldDB" id="A0A840VPD3"/>
<dbReference type="InterPro" id="IPR009246">
    <property type="entry name" value="EutC"/>
</dbReference>
<dbReference type="PANTHER" id="PTHR39330:SF1">
    <property type="entry name" value="ETHANOLAMINE AMMONIA-LYASE SMALL SUBUNIT"/>
    <property type="match status" value="1"/>
</dbReference>
<evidence type="ECO:0000256" key="4">
    <source>
        <dbReference type="ARBA" id="ARBA00024446"/>
    </source>
</evidence>
<keyword evidence="3 5" id="KW-0170">Cobalt</keyword>
<reference evidence="6 7" key="1">
    <citation type="submission" date="2020-08" db="EMBL/GenBank/DDBJ databases">
        <title>Genomic Encyclopedia of Type Strains, Phase IV (KMG-IV): sequencing the most valuable type-strain genomes for metagenomic binning, comparative biology and taxonomic classification.</title>
        <authorList>
            <person name="Goeker M."/>
        </authorList>
    </citation>
    <scope>NUCLEOTIDE SEQUENCE [LARGE SCALE GENOMIC DNA]</scope>
    <source>
        <strain evidence="6 7">DSM 27026</strain>
    </source>
</reference>
<evidence type="ECO:0000313" key="6">
    <source>
        <dbReference type="EMBL" id="MBB5372162.1"/>
    </source>
</evidence>
<evidence type="ECO:0000256" key="2">
    <source>
        <dbReference type="ARBA" id="ARBA00023239"/>
    </source>
</evidence>
<comment type="function">
    <text evidence="5">Catalyzes the deamination of various vicinal amino-alcohols to oxo compounds. Allows this organism to utilize ethanolamine as the sole source of nitrogen and carbon in the presence of external vitamin B12.</text>
</comment>
<dbReference type="RefSeq" id="WP_183265149.1">
    <property type="nucleotide sequence ID" value="NZ_JACHFJ010000001.1"/>
</dbReference>
<organism evidence="6 7">
    <name type="scientific">Acidocella aromatica</name>
    <dbReference type="NCBI Taxonomy" id="1303579"/>
    <lineage>
        <taxon>Bacteria</taxon>
        <taxon>Pseudomonadati</taxon>
        <taxon>Pseudomonadota</taxon>
        <taxon>Alphaproteobacteria</taxon>
        <taxon>Acetobacterales</taxon>
        <taxon>Acidocellaceae</taxon>
        <taxon>Acidocella</taxon>
    </lineage>
</organism>
<dbReference type="PANTHER" id="PTHR39330">
    <property type="entry name" value="ETHANOLAMINE AMMONIA-LYASE LIGHT CHAIN"/>
    <property type="match status" value="1"/>
</dbReference>
<feature type="binding site" evidence="5">
    <location>
        <position position="165"/>
    </location>
    <ligand>
        <name>adenosylcob(III)alamin</name>
        <dbReference type="ChEBI" id="CHEBI:18408"/>
    </ligand>
</feature>
<feature type="binding site" evidence="5">
    <location>
        <position position="144"/>
    </location>
    <ligand>
        <name>adenosylcob(III)alamin</name>
        <dbReference type="ChEBI" id="CHEBI:18408"/>
    </ligand>
</feature>
<comment type="subunit">
    <text evidence="5">The basic unit is a heterodimer which dimerizes to form tetramers. The heterotetramers trimerize; 6 large subunits form a core ring with 6 small subunits projecting outwards.</text>
</comment>
<dbReference type="InterPro" id="IPR042251">
    <property type="entry name" value="EutC_C"/>
</dbReference>
<dbReference type="Gene3D" id="3.40.50.11240">
    <property type="entry name" value="Ethanolamine ammonia-lyase light chain (EutC)"/>
    <property type="match status" value="1"/>
</dbReference>
<protein>
    <recommendedName>
        <fullName evidence="5">Ethanolamine ammonia-lyase small subunit</fullName>
        <shortName evidence="5">EAL small subunit</shortName>
        <ecNumber evidence="5">4.3.1.7</ecNumber>
    </recommendedName>
</protein>
<evidence type="ECO:0000256" key="3">
    <source>
        <dbReference type="ARBA" id="ARBA00023285"/>
    </source>
</evidence>
<comment type="caution">
    <text evidence="6">The sequence shown here is derived from an EMBL/GenBank/DDBJ whole genome shotgun (WGS) entry which is preliminary data.</text>
</comment>
<dbReference type="HAMAP" id="MF_00601">
    <property type="entry name" value="EutC"/>
    <property type="match status" value="1"/>
</dbReference>
<comment type="subcellular location">
    <subcellularLocation>
        <location evidence="5">Bacterial microcompartment</location>
    </subcellularLocation>
</comment>
<name>A0A840VPD3_9PROT</name>
<dbReference type="EMBL" id="JACHFJ010000001">
    <property type="protein sequence ID" value="MBB5372162.1"/>
    <property type="molecule type" value="Genomic_DNA"/>
</dbReference>
<dbReference type="UniPathway" id="UPA00560"/>
<dbReference type="Pfam" id="PF05985">
    <property type="entry name" value="EutC"/>
    <property type="match status" value="1"/>
</dbReference>
<dbReference type="NCBIfam" id="NF003971">
    <property type="entry name" value="PRK05465.1"/>
    <property type="match status" value="1"/>
</dbReference>
<comment type="catalytic activity">
    <reaction evidence="5">
        <text>ethanolamine = acetaldehyde + NH4(+)</text>
        <dbReference type="Rhea" id="RHEA:15313"/>
        <dbReference type="ChEBI" id="CHEBI:15343"/>
        <dbReference type="ChEBI" id="CHEBI:28938"/>
        <dbReference type="ChEBI" id="CHEBI:57603"/>
        <dbReference type="EC" id="4.3.1.7"/>
    </reaction>
</comment>
<gene>
    <name evidence="5" type="primary">eutC</name>
    <name evidence="6" type="ORF">HNP71_000386</name>
</gene>
<keyword evidence="7" id="KW-1185">Reference proteome</keyword>
<dbReference type="GO" id="GO:0046336">
    <property type="term" value="P:ethanolamine catabolic process"/>
    <property type="evidence" value="ECO:0007669"/>
    <property type="project" value="UniProtKB-UniRule"/>
</dbReference>
<dbReference type="GO" id="GO:0031471">
    <property type="term" value="C:ethanolamine degradation polyhedral organelle"/>
    <property type="evidence" value="ECO:0007669"/>
    <property type="project" value="UniProtKB-UniRule"/>
</dbReference>
<comment type="cofactor">
    <cofactor evidence="5">
        <name>adenosylcob(III)alamin</name>
        <dbReference type="ChEBI" id="CHEBI:18408"/>
    </cofactor>
    <text evidence="5">Binds between the large and small subunits.</text>
</comment>
<dbReference type="GO" id="GO:0009350">
    <property type="term" value="C:ethanolamine ammonia-lyase complex"/>
    <property type="evidence" value="ECO:0007669"/>
    <property type="project" value="UniProtKB-UniRule"/>
</dbReference>
<keyword evidence="4 5" id="KW-1283">Bacterial microcompartment</keyword>
<dbReference type="PIRSF" id="PIRSF018982">
    <property type="entry name" value="EutC"/>
    <property type="match status" value="1"/>
</dbReference>
<feature type="binding site" evidence="5">
    <location>
        <position position="194"/>
    </location>
    <ligand>
        <name>adenosylcob(III)alamin</name>
        <dbReference type="ChEBI" id="CHEBI:18408"/>
    </ligand>
</feature>
<evidence type="ECO:0000256" key="5">
    <source>
        <dbReference type="HAMAP-Rule" id="MF_00601"/>
    </source>
</evidence>
<dbReference type="Proteomes" id="UP000553706">
    <property type="component" value="Unassembled WGS sequence"/>
</dbReference>
<proteinExistence type="inferred from homology"/>
<evidence type="ECO:0000313" key="7">
    <source>
        <dbReference type="Proteomes" id="UP000553706"/>
    </source>
</evidence>
<dbReference type="Gene3D" id="1.10.30.40">
    <property type="entry name" value="Ethanolamine ammonia-lyase light chain (EutC), N-terminal domain"/>
    <property type="match status" value="1"/>
</dbReference>
<dbReference type="GO" id="GO:0006520">
    <property type="term" value="P:amino acid metabolic process"/>
    <property type="evidence" value="ECO:0007669"/>
    <property type="project" value="InterPro"/>
</dbReference>